<sequence length="135" mass="15559">MIKLYTQTSCHSSLAARQWLSAHDIAFEEKNFSTDLPTVTELKHILSLTENGLDDIISKRSKYYSEVAEQLPQMKLNDALKLLSTHPKLLRRPIIVSANKIQIGFNADDIRQFIPRAIRRMKFDVMLNRYALGEI</sequence>
<evidence type="ECO:0000313" key="7">
    <source>
        <dbReference type="Proteomes" id="UP000292648"/>
    </source>
</evidence>
<dbReference type="PROSITE" id="PS51353">
    <property type="entry name" value="ARSC"/>
    <property type="match status" value="1"/>
</dbReference>
<reference evidence="4 6" key="1">
    <citation type="submission" date="2017-04" db="EMBL/GenBank/DDBJ databases">
        <title>In vitro and in silico characterization of Lactobacillus paraplantarum D2-1, a starter culture for soymilk fermentation.</title>
        <authorList>
            <person name="Endo A."/>
            <person name="Sasaki F."/>
            <person name="Maeno S."/>
            <person name="Kanesaki Y."/>
            <person name="Kubota E."/>
            <person name="Torres G.A."/>
            <person name="Tomita S."/>
            <person name="Nakagawa J."/>
        </authorList>
    </citation>
    <scope>NUCLEOTIDE SEQUENCE [LARGE SCALE GENOMIC DNA]</scope>
    <source>
        <strain evidence="4 6">D2-1</strain>
    </source>
</reference>
<keyword evidence="2" id="KW-0676">Redox-active center</keyword>
<accession>A0A2I9CN82</accession>
<keyword evidence="6" id="KW-1185">Reference proteome</keyword>
<organism evidence="5 7">
    <name type="scientific">Lactiplantibacillus paraplantarum</name>
    <dbReference type="NCBI Taxonomy" id="60520"/>
    <lineage>
        <taxon>Bacteria</taxon>
        <taxon>Bacillati</taxon>
        <taxon>Bacillota</taxon>
        <taxon>Bacilli</taxon>
        <taxon>Lactobacillales</taxon>
        <taxon>Lactobacillaceae</taxon>
        <taxon>Lactiplantibacillus</taxon>
    </lineage>
</organism>
<proteinExistence type="inferred from homology"/>
<dbReference type="Proteomes" id="UP000236162">
    <property type="component" value="Unassembled WGS sequence"/>
</dbReference>
<evidence type="ECO:0000256" key="3">
    <source>
        <dbReference type="PROSITE-ProRule" id="PRU01282"/>
    </source>
</evidence>
<evidence type="ECO:0000256" key="2">
    <source>
        <dbReference type="ARBA" id="ARBA00023284"/>
    </source>
</evidence>
<dbReference type="InterPro" id="IPR006660">
    <property type="entry name" value="Arsenate_reductase-like"/>
</dbReference>
<protein>
    <submittedName>
        <fullName evidence="4">ArsR family transcriptional regulator</fullName>
    </submittedName>
    <submittedName>
        <fullName evidence="5">Spx/MgsR family RNA polymerase-binding regulatory protein</fullName>
    </submittedName>
</protein>
<evidence type="ECO:0000256" key="1">
    <source>
        <dbReference type="ARBA" id="ARBA00023157"/>
    </source>
</evidence>
<dbReference type="SUPFAM" id="SSF52833">
    <property type="entry name" value="Thioredoxin-like"/>
    <property type="match status" value="1"/>
</dbReference>
<dbReference type="GeneID" id="79808801"/>
<keyword evidence="1" id="KW-1015">Disulfide bond</keyword>
<evidence type="ECO:0000313" key="5">
    <source>
        <dbReference type="EMBL" id="TBX37588.1"/>
    </source>
</evidence>
<comment type="caution">
    <text evidence="5">The sequence shown here is derived from an EMBL/GenBank/DDBJ whole genome shotgun (WGS) entry which is preliminary data.</text>
</comment>
<dbReference type="EMBL" id="BDOR01000012">
    <property type="protein sequence ID" value="GBF02592.1"/>
    <property type="molecule type" value="Genomic_DNA"/>
</dbReference>
<name>A0A2I9CN82_9LACO</name>
<dbReference type="CDD" id="cd03032">
    <property type="entry name" value="ArsC_Spx"/>
    <property type="match status" value="1"/>
</dbReference>
<dbReference type="Gene3D" id="3.40.30.10">
    <property type="entry name" value="Glutaredoxin"/>
    <property type="match status" value="1"/>
</dbReference>
<dbReference type="InterPro" id="IPR036249">
    <property type="entry name" value="Thioredoxin-like_sf"/>
</dbReference>
<gene>
    <name evidence="4" type="primary">arsR_7</name>
    <name evidence="5" type="ORF">EUZ87_15450</name>
    <name evidence="4" type="ORF">LPPLD21_02142</name>
</gene>
<dbReference type="InterPro" id="IPR006504">
    <property type="entry name" value="Tscrpt_reg_Spx/MgsR"/>
</dbReference>
<dbReference type="Proteomes" id="UP000292648">
    <property type="component" value="Unassembled WGS sequence"/>
</dbReference>
<dbReference type="NCBIfam" id="NF002459">
    <property type="entry name" value="PRK01655.1"/>
    <property type="match status" value="1"/>
</dbReference>
<dbReference type="AlphaFoldDB" id="A0A2I9CN82"/>
<evidence type="ECO:0000313" key="4">
    <source>
        <dbReference type="EMBL" id="GBF02592.1"/>
    </source>
</evidence>
<dbReference type="PANTHER" id="PTHR30041">
    <property type="entry name" value="ARSENATE REDUCTASE"/>
    <property type="match status" value="1"/>
</dbReference>
<reference evidence="5 7" key="2">
    <citation type="submission" date="2019-01" db="EMBL/GenBank/DDBJ databases">
        <title>Draft genome sequence of Lactobacillus paraplantarum OSY-TC318, a Producer of the novel lantibiotic Paraplantaracin TC318.</title>
        <authorList>
            <person name="Hussein W.E."/>
            <person name="Huang E."/>
            <person name="Yousef A.E."/>
        </authorList>
    </citation>
    <scope>NUCLEOTIDE SEQUENCE [LARGE SCALE GENOMIC DNA]</scope>
    <source>
        <strain evidence="5 7">OSY-TC318</strain>
    </source>
</reference>
<dbReference type="EMBL" id="SEHH01000142">
    <property type="protein sequence ID" value="TBX37588.1"/>
    <property type="molecule type" value="Genomic_DNA"/>
</dbReference>
<dbReference type="NCBIfam" id="TIGR01617">
    <property type="entry name" value="arsC_related"/>
    <property type="match status" value="1"/>
</dbReference>
<dbReference type="RefSeq" id="WP_021730283.1">
    <property type="nucleotide sequence ID" value="NZ_AVAI01000034.1"/>
</dbReference>
<dbReference type="Pfam" id="PF03960">
    <property type="entry name" value="ArsC"/>
    <property type="match status" value="1"/>
</dbReference>
<evidence type="ECO:0000313" key="6">
    <source>
        <dbReference type="Proteomes" id="UP000236162"/>
    </source>
</evidence>
<dbReference type="PANTHER" id="PTHR30041:SF7">
    <property type="entry name" value="GLOBAL TRANSCRIPTIONAL REGULATOR SPX"/>
    <property type="match status" value="1"/>
</dbReference>
<comment type="similarity">
    <text evidence="3">Belongs to the ArsC family.</text>
</comment>